<keyword evidence="4" id="KW-1185">Reference proteome</keyword>
<feature type="compositionally biased region" description="Basic and acidic residues" evidence="1">
    <location>
        <begin position="353"/>
        <end position="365"/>
    </location>
</feature>
<feature type="region of interest" description="Disordered" evidence="1">
    <location>
        <begin position="206"/>
        <end position="243"/>
    </location>
</feature>
<feature type="transmembrane region" description="Helical" evidence="2">
    <location>
        <begin position="6"/>
        <end position="27"/>
    </location>
</feature>
<comment type="caution">
    <text evidence="3">The sequence shown here is derived from an EMBL/GenBank/DDBJ whole genome shotgun (WGS) entry which is preliminary data.</text>
</comment>
<gene>
    <name evidence="3" type="ORF">CWI38_0005p0050</name>
</gene>
<evidence type="ECO:0000313" key="4">
    <source>
        <dbReference type="Proteomes" id="UP000292282"/>
    </source>
</evidence>
<keyword evidence="2" id="KW-0472">Membrane</keyword>
<protein>
    <submittedName>
        <fullName evidence="3">Uncharacterized protein</fullName>
    </submittedName>
</protein>
<evidence type="ECO:0000256" key="2">
    <source>
        <dbReference type="SAM" id="Phobius"/>
    </source>
</evidence>
<reference evidence="3 4" key="1">
    <citation type="submission" date="2017-12" db="EMBL/GenBank/DDBJ databases">
        <authorList>
            <person name="Pombert J.-F."/>
            <person name="Haag K.L."/>
            <person name="Ebert D."/>
        </authorList>
    </citation>
    <scope>NUCLEOTIDE SEQUENCE [LARGE SCALE GENOMIC DNA]</scope>
    <source>
        <strain evidence="3">IL-G-3</strain>
    </source>
</reference>
<feature type="region of interest" description="Disordered" evidence="1">
    <location>
        <begin position="274"/>
        <end position="390"/>
    </location>
</feature>
<keyword evidence="2" id="KW-1133">Transmembrane helix</keyword>
<dbReference type="VEuPathDB" id="MicrosporidiaDB:CWI38_0005p0050"/>
<dbReference type="EMBL" id="PITK01000005">
    <property type="protein sequence ID" value="TBU20979.1"/>
    <property type="molecule type" value="Genomic_DNA"/>
</dbReference>
<evidence type="ECO:0000256" key="1">
    <source>
        <dbReference type="SAM" id="MobiDB-lite"/>
    </source>
</evidence>
<feature type="region of interest" description="Disordered" evidence="1">
    <location>
        <begin position="867"/>
        <end position="886"/>
    </location>
</feature>
<accession>A0A4Q9M2N5</accession>
<feature type="compositionally biased region" description="Basic and acidic residues" evidence="1">
    <location>
        <begin position="873"/>
        <end position="886"/>
    </location>
</feature>
<feature type="compositionally biased region" description="Polar residues" evidence="1">
    <location>
        <begin position="323"/>
        <end position="352"/>
    </location>
</feature>
<proteinExistence type="predicted"/>
<dbReference type="AlphaFoldDB" id="A0A4Q9M2N5"/>
<organism evidence="3 4">
    <name type="scientific">Hamiltosporidium tvaerminnensis</name>
    <dbReference type="NCBI Taxonomy" id="1176355"/>
    <lineage>
        <taxon>Eukaryota</taxon>
        <taxon>Fungi</taxon>
        <taxon>Fungi incertae sedis</taxon>
        <taxon>Microsporidia</taxon>
        <taxon>Dubosqiidae</taxon>
        <taxon>Hamiltosporidium</taxon>
    </lineage>
</organism>
<dbReference type="Proteomes" id="UP000292282">
    <property type="component" value="Unassembled WGS sequence"/>
</dbReference>
<feature type="compositionally biased region" description="Basic and acidic residues" evidence="1">
    <location>
        <begin position="377"/>
        <end position="390"/>
    </location>
</feature>
<feature type="compositionally biased region" description="Acidic residues" evidence="1">
    <location>
        <begin position="281"/>
        <end position="295"/>
    </location>
</feature>
<feature type="compositionally biased region" description="Basic and acidic residues" evidence="1">
    <location>
        <begin position="307"/>
        <end position="322"/>
    </location>
</feature>
<feature type="compositionally biased region" description="Low complexity" evidence="1">
    <location>
        <begin position="206"/>
        <end position="229"/>
    </location>
</feature>
<feature type="compositionally biased region" description="Polar residues" evidence="1">
    <location>
        <begin position="571"/>
        <end position="585"/>
    </location>
</feature>
<sequence length="940" mass="105023">MQKKEYIVWFFSVIFLLFNCCFIYCGVINEQLNTDTSFLRSPELDLATLPRQHGFSSSTPARHVLKTPEYSYTDTHEAAVKCPTKSGKANSALFEKVLRKNHEQKHKNENPILDESVNNSDDDSNEFYDSLNFSFSESEAHKTESMFDTTSVLSDITEENTSDFSRVEDASKDGCNSIMNEGSLNASKADKSKVIFERFEEPLSEASASLSSYSPNTSYSRSRNSSFSEIETSKNAGDANNLRGNQEKNISYKISDSVLKQKINRALGNNEISVPNRKEDVDEEDDIGIETDLSEECPLPTTNNRIRKNEYKCRNPNDKENISHCTNTSGSERVSFSNSETSLISSVDTNAASKKDSGFSKHEPLDPNTGSNGAAESEERITGENSSKDIKIDINHNSEEFNHNALRKNKVLSRNDASDGDVFTRDDSASFEGLEYKNCLSKTDSNGRYSITQETDSYKNHAIAVHSPMPLPNFSLHSRGSKCNKHKFFDSMGVVSYSESLLEENLEEPSIDECSNNNILGNSLNSDEFNNGHDMISKPEMNISLDSMIASDNFPSVGASASYRSSDEECSASNHGNKTDAYQGNLNGLPVQELSVQNRPDSKQKLKNSNLPDIIILPIEENNYETSDSACFLEKERQNVCDFNQNNSFQYSSGTLERSNQVLKREELNSALSKEFPTRENNIDEAISGINTNNFSLGLTDTSIPVDIGSSHGFLMPVPSVISTSLPMGDNSLIIDENRVEGRIHTSDFFTHENYINDPEEEDTNGVNQNSTNNLFSPIEFIDDSVPNTVQSQGYISNDEESLNVLPNDADSENMIVQLPDNISSRIIDGSSNPSVNDFLTHTSQHQDEVQSEINADLREIAIPKISEIDVPSPKEEPPNKPNESPKGDLYLLVYFICYTNQNIRNSKKLKKFENKKSPVIIFAANLYLMYKIYFSKNII</sequence>
<name>A0A4Q9M2N5_9MICR</name>
<keyword evidence="2" id="KW-0812">Transmembrane</keyword>
<evidence type="ECO:0000313" key="3">
    <source>
        <dbReference type="EMBL" id="TBU20979.1"/>
    </source>
</evidence>
<feature type="region of interest" description="Disordered" evidence="1">
    <location>
        <begin position="565"/>
        <end position="585"/>
    </location>
</feature>